<protein>
    <submittedName>
        <fullName evidence="2">Uncharacterized protein</fullName>
    </submittedName>
</protein>
<dbReference type="eggNOG" id="ENOG502RZH4">
    <property type="taxonomic scope" value="Eukaryota"/>
</dbReference>
<dbReference type="InterPro" id="IPR040201">
    <property type="entry name" value="Mrg3-like"/>
</dbReference>
<dbReference type="VEuPathDB" id="FungiDB:CC1G_03886"/>
<comment type="caution">
    <text evidence="2">The sequence shown here is derived from an EMBL/GenBank/DDBJ whole genome shotgun (WGS) entry which is preliminary data.</text>
</comment>
<dbReference type="Proteomes" id="UP000001861">
    <property type="component" value="Unassembled WGS sequence"/>
</dbReference>
<feature type="region of interest" description="Disordered" evidence="1">
    <location>
        <begin position="102"/>
        <end position="128"/>
    </location>
</feature>
<feature type="region of interest" description="Disordered" evidence="1">
    <location>
        <begin position="145"/>
        <end position="164"/>
    </location>
</feature>
<dbReference type="HOGENOM" id="CLU_024205_0_0_1"/>
<evidence type="ECO:0000256" key="1">
    <source>
        <dbReference type="SAM" id="MobiDB-lite"/>
    </source>
</evidence>
<feature type="compositionally biased region" description="Polar residues" evidence="1">
    <location>
        <begin position="29"/>
        <end position="41"/>
    </location>
</feature>
<dbReference type="OrthoDB" id="10050400at2759"/>
<dbReference type="EMBL" id="AACS02000002">
    <property type="protein sequence ID" value="EAU88214.2"/>
    <property type="molecule type" value="Genomic_DNA"/>
</dbReference>
<evidence type="ECO:0000313" key="2">
    <source>
        <dbReference type="EMBL" id="EAU88214.2"/>
    </source>
</evidence>
<dbReference type="PANTHER" id="PTHR28142">
    <property type="entry name" value="MITOCHONDRIAL INNER MEMBRANE I-AAA PROTEASE SUPERCOMPLEX SUBUNIT MGR3-RELATED"/>
    <property type="match status" value="1"/>
</dbReference>
<feature type="compositionally biased region" description="Low complexity" evidence="1">
    <location>
        <begin position="557"/>
        <end position="567"/>
    </location>
</feature>
<feature type="compositionally biased region" description="Polar residues" evidence="1">
    <location>
        <begin position="74"/>
        <end position="84"/>
    </location>
</feature>
<accession>A8NH34</accession>
<sequence>MSMQSFPRFFLRTGPTRGYGRVLAARAFSDQTKTPFNTRLPTSPDVGEGSTASRGGSSSSSFDPANPPSPTGPKASSQETQYAGFSTDHAKTIPKMEEEGYDLSLEQSSQFPTESVQAGGKNNSASNPEFDSAALTGSGAVFGKSEKHRGTFHNDTFSSGTEGRPAYSVGGNPNMAFAANQDLGDSSGRAEFARAGGTAGSFDGFSGRSGGGSASSSGTGSGSGNNPPPPIDEGYYGESEAASNKSPSAALGPWLTAVLIAGLGITAFGVGELWGTLTIWPSELRGDLRHGLRELLKSGSSSLSPSSKRSARDLSIQYLQRAWHHALQLPLSKFGKEPYLKTTGIAIALAGVYEEDGSLSKAYGVYKEALGSLQTVGVQSSSSASDSYTSVDSSTSKESSTTPDATAPLLPNLTPKERMRAVAISYKLAELAEKMHLSKDEEEKWLVYSVETILKDVMGKGNVVEELAVSDGKSETRVMMEELNLPGWVMKHDLAAPFEALGTFYAGQGKVHYAMPLYLQAIAILIPPPPQESSTDDQCRAAQLMGNISELIIRGSAPSHSLRSPSSQPSPPSAFPSSPSMEPPPSSSSRSSFTPSTLGINAGAIKTVPSETLMQAESWAKKGLEVAERARKASFVKHPTCEVAYALGLFNLAVLREMSGDESTARQLFHESLDQSKKIGLVEGVRNAEDAITEMSLGSGAKGDLKV</sequence>
<dbReference type="AlphaFoldDB" id="A8NH34"/>
<feature type="compositionally biased region" description="Polar residues" evidence="1">
    <location>
        <begin position="105"/>
        <end position="128"/>
    </location>
</feature>
<dbReference type="GeneID" id="6010167"/>
<dbReference type="InParanoid" id="A8NH34"/>
<dbReference type="RefSeq" id="XP_001833669.2">
    <property type="nucleotide sequence ID" value="XM_001833617.2"/>
</dbReference>
<feature type="region of interest" description="Disordered" evidence="1">
    <location>
        <begin position="557"/>
        <end position="595"/>
    </location>
</feature>
<feature type="compositionally biased region" description="Gly residues" evidence="1">
    <location>
        <begin position="207"/>
        <end position="223"/>
    </location>
</feature>
<evidence type="ECO:0000313" key="3">
    <source>
        <dbReference type="Proteomes" id="UP000001861"/>
    </source>
</evidence>
<organism evidence="2 3">
    <name type="scientific">Coprinopsis cinerea (strain Okayama-7 / 130 / ATCC MYA-4618 / FGSC 9003)</name>
    <name type="common">Inky cap fungus</name>
    <name type="synonym">Hormographiella aspergillata</name>
    <dbReference type="NCBI Taxonomy" id="240176"/>
    <lineage>
        <taxon>Eukaryota</taxon>
        <taxon>Fungi</taxon>
        <taxon>Dikarya</taxon>
        <taxon>Basidiomycota</taxon>
        <taxon>Agaricomycotina</taxon>
        <taxon>Agaricomycetes</taxon>
        <taxon>Agaricomycetidae</taxon>
        <taxon>Agaricales</taxon>
        <taxon>Agaricineae</taxon>
        <taxon>Psathyrellaceae</taxon>
        <taxon>Coprinopsis</taxon>
    </lineage>
</organism>
<feature type="region of interest" description="Disordered" evidence="1">
    <location>
        <begin position="382"/>
        <end position="412"/>
    </location>
</feature>
<dbReference type="PANTHER" id="PTHR28142:SF1">
    <property type="entry name" value="MITOCHONDRIAL INNER MEMBRANE I-AAA PROTEASE SUPERCOMPLEX SUBUNIT MGR3-RELATED"/>
    <property type="match status" value="1"/>
</dbReference>
<proteinExistence type="predicted"/>
<feature type="compositionally biased region" description="Low complexity" evidence="1">
    <location>
        <begin position="382"/>
        <end position="404"/>
    </location>
</feature>
<gene>
    <name evidence="2" type="ORF">CC1G_03886</name>
</gene>
<name>A8NH34_COPC7</name>
<dbReference type="OMA" id="CKAREAY"/>
<feature type="region of interest" description="Disordered" evidence="1">
    <location>
        <begin position="28"/>
        <end position="90"/>
    </location>
</feature>
<keyword evidence="3" id="KW-1185">Reference proteome</keyword>
<feature type="region of interest" description="Disordered" evidence="1">
    <location>
        <begin position="200"/>
        <end position="242"/>
    </location>
</feature>
<dbReference type="KEGG" id="cci:CC1G_03886"/>
<reference evidence="2 3" key="1">
    <citation type="journal article" date="2010" name="Proc. Natl. Acad. Sci. U.S.A.">
        <title>Insights into evolution of multicellular fungi from the assembled chromosomes of the mushroom Coprinopsis cinerea (Coprinus cinereus).</title>
        <authorList>
            <person name="Stajich J.E."/>
            <person name="Wilke S.K."/>
            <person name="Ahren D."/>
            <person name="Au C.H."/>
            <person name="Birren B.W."/>
            <person name="Borodovsky M."/>
            <person name="Burns C."/>
            <person name="Canback B."/>
            <person name="Casselton L.A."/>
            <person name="Cheng C.K."/>
            <person name="Deng J."/>
            <person name="Dietrich F.S."/>
            <person name="Fargo D.C."/>
            <person name="Farman M.L."/>
            <person name="Gathman A.C."/>
            <person name="Goldberg J."/>
            <person name="Guigo R."/>
            <person name="Hoegger P.J."/>
            <person name="Hooker J.B."/>
            <person name="Huggins A."/>
            <person name="James T.Y."/>
            <person name="Kamada T."/>
            <person name="Kilaru S."/>
            <person name="Kodira C."/>
            <person name="Kues U."/>
            <person name="Kupfer D."/>
            <person name="Kwan H.S."/>
            <person name="Lomsadze A."/>
            <person name="Li W."/>
            <person name="Lilly W.W."/>
            <person name="Ma L.J."/>
            <person name="Mackey A.J."/>
            <person name="Manning G."/>
            <person name="Martin F."/>
            <person name="Muraguchi H."/>
            <person name="Natvig D.O."/>
            <person name="Palmerini H."/>
            <person name="Ramesh M.A."/>
            <person name="Rehmeyer C.J."/>
            <person name="Roe B.A."/>
            <person name="Shenoy N."/>
            <person name="Stanke M."/>
            <person name="Ter-Hovhannisyan V."/>
            <person name="Tunlid A."/>
            <person name="Velagapudi R."/>
            <person name="Vision T.J."/>
            <person name="Zeng Q."/>
            <person name="Zolan M.E."/>
            <person name="Pukkila P.J."/>
        </authorList>
    </citation>
    <scope>NUCLEOTIDE SEQUENCE [LARGE SCALE GENOMIC DNA]</scope>
    <source>
        <strain evidence="3">Okayama-7 / 130 / ATCC MYA-4618 / FGSC 9003</strain>
    </source>
</reference>
<feature type="compositionally biased region" description="Low complexity" evidence="1">
    <location>
        <begin position="47"/>
        <end position="64"/>
    </location>
</feature>